<protein>
    <submittedName>
        <fullName evidence="2">Uncharacterized protein</fullName>
    </submittedName>
</protein>
<feature type="signal peptide" evidence="1">
    <location>
        <begin position="1"/>
        <end position="21"/>
    </location>
</feature>
<evidence type="ECO:0000256" key="1">
    <source>
        <dbReference type="SAM" id="SignalP"/>
    </source>
</evidence>
<evidence type="ECO:0000313" key="2">
    <source>
        <dbReference type="EMBL" id="CAH0721809.1"/>
    </source>
</evidence>
<dbReference type="Proteomes" id="UP000838878">
    <property type="component" value="Chromosome 3"/>
</dbReference>
<evidence type="ECO:0000313" key="3">
    <source>
        <dbReference type="Proteomes" id="UP000838878"/>
    </source>
</evidence>
<dbReference type="OrthoDB" id="7481101at2759"/>
<gene>
    <name evidence="2" type="ORF">BINO364_LOCUS7857</name>
</gene>
<feature type="chain" id="PRO_5035429812" evidence="1">
    <location>
        <begin position="22"/>
        <end position="253"/>
    </location>
</feature>
<reference evidence="2" key="1">
    <citation type="submission" date="2021-12" db="EMBL/GenBank/DDBJ databases">
        <authorList>
            <person name="Martin H S."/>
        </authorList>
    </citation>
    <scope>NUCLEOTIDE SEQUENCE</scope>
</reference>
<organism evidence="2 3">
    <name type="scientific">Brenthis ino</name>
    <name type="common">lesser marbled fritillary</name>
    <dbReference type="NCBI Taxonomy" id="405034"/>
    <lineage>
        <taxon>Eukaryota</taxon>
        <taxon>Metazoa</taxon>
        <taxon>Ecdysozoa</taxon>
        <taxon>Arthropoda</taxon>
        <taxon>Hexapoda</taxon>
        <taxon>Insecta</taxon>
        <taxon>Pterygota</taxon>
        <taxon>Neoptera</taxon>
        <taxon>Endopterygota</taxon>
        <taxon>Lepidoptera</taxon>
        <taxon>Glossata</taxon>
        <taxon>Ditrysia</taxon>
        <taxon>Papilionoidea</taxon>
        <taxon>Nymphalidae</taxon>
        <taxon>Heliconiinae</taxon>
        <taxon>Argynnini</taxon>
        <taxon>Brenthis</taxon>
    </lineage>
</organism>
<sequence>MKVAAVFLFGILLSVLTVTFSAPIAENEQRPEYLEYDTSKLNYQRGQRLSENYYAVSPCAAAAAAAGSNGLARSYTPDVMYPSNIGHRYIPSTYDYGSQGYAGNMYRTEDQYNDNREVMSYSDMNFLEQAPMARSNYGVATSSLPLNAANLASLSGQLVHPVAPIYGMFPNGNVGGCNVPLLFSCTPSIVPGRIVKSEPHIPYNSPVNSQPDAYRDVSDHYLHALQANHAEQMVHDHISPVKSDVVHLNDKHT</sequence>
<dbReference type="AlphaFoldDB" id="A0A8J9Y7G0"/>
<dbReference type="EMBL" id="OV170223">
    <property type="protein sequence ID" value="CAH0721809.1"/>
    <property type="molecule type" value="Genomic_DNA"/>
</dbReference>
<proteinExistence type="predicted"/>
<accession>A0A8J9Y7G0</accession>
<feature type="non-terminal residue" evidence="2">
    <location>
        <position position="253"/>
    </location>
</feature>
<keyword evidence="1" id="KW-0732">Signal</keyword>
<keyword evidence="3" id="KW-1185">Reference proteome</keyword>
<name>A0A8J9Y7G0_9NEOP</name>